<dbReference type="Proteomes" id="UP000037564">
    <property type="component" value="Unassembled WGS sequence"/>
</dbReference>
<dbReference type="EMBL" id="LGZN01000092">
    <property type="protein sequence ID" value="KNF62532.1"/>
    <property type="molecule type" value="Genomic_DNA"/>
</dbReference>
<dbReference type="RefSeq" id="WP_047088843.1">
    <property type="nucleotide sequence ID" value="NZ_BDLM01000017.1"/>
</dbReference>
<gene>
    <name evidence="2" type="ORF">WR15_25745</name>
</gene>
<sequence length="449" mass="49096">MGWAENLQNASFRGVQFDVLNTDEQISRDHAVYEYPFVDGADLHDLGRKARPFRMTAFLWGEYYEYKLEKLIAALDKGGDGELIHPVYGSVPSVIVTGYSIRHDAESPDSCTIDMSFLENRTGSALFSTPLPELFAQKLFEELDKLLAQLSELFDAVTAPLKTINSVIKKIQTVRATLVNTLLTFKSDFLSSIDNMMSLASEPGKFIGGLAEVLEIHTSDVGHAVPVLERTDSATTTGLTGEDSVASSATVMTCWNEVMADMDELVALPVALVSGDKTPSVALPPDASVEDVQDVKAAYAVLAASELASVATAILSDEAQSEQLIPADIGRLVGDVRTRLQAAITLFRERYEGERERITETASPLGLMYPEIIQSMKNVAASVQDVGLLVLSRRPPLTQKQVQADSCLLLLAWQWYGDYSRAAELQRLNPQLRDPNNITAGMVINAYAK</sequence>
<protein>
    <submittedName>
        <fullName evidence="2">Multidrug DMT transporter permease</fullName>
    </submittedName>
</protein>
<evidence type="ECO:0000259" key="1">
    <source>
        <dbReference type="Pfam" id="PF07157"/>
    </source>
</evidence>
<evidence type="ECO:0000313" key="2">
    <source>
        <dbReference type="EMBL" id="KNF62532.1"/>
    </source>
</evidence>
<dbReference type="AlphaFoldDB" id="A0A0H0G867"/>
<evidence type="ECO:0000313" key="3">
    <source>
        <dbReference type="Proteomes" id="UP000037564"/>
    </source>
</evidence>
<proteinExistence type="predicted"/>
<reference evidence="2 3" key="1">
    <citation type="submission" date="2015-07" db="EMBL/GenBank/DDBJ databases">
        <title>Genome sequences of 64 non-O157:H7 Shiga toxin-producing Escherichia coli strains.</title>
        <authorList>
            <person name="Gonzalez-Escalona N."/>
            <person name="Toro M."/>
            <person name="Timme R."/>
            <person name="Payne J."/>
        </authorList>
    </citation>
    <scope>NUCLEOTIDE SEQUENCE [LARGE SCALE GENOMIC DNA]</scope>
    <source>
        <strain evidence="2 3">CFSAN026843</strain>
    </source>
</reference>
<comment type="caution">
    <text evidence="2">The sequence shown here is derived from an EMBL/GenBank/DDBJ whole genome shotgun (WGS) entry which is preliminary data.</text>
</comment>
<feature type="domain" description="DNA circulation N-terminal" evidence="1">
    <location>
        <begin position="7"/>
        <end position="91"/>
    </location>
</feature>
<accession>A0A0H0G867</accession>
<name>A0A0H0G867_ECOLX</name>
<dbReference type="PATRIC" id="fig|562.7396.peg.5624"/>
<dbReference type="Pfam" id="PF07157">
    <property type="entry name" value="DNA_circ_N"/>
    <property type="match status" value="1"/>
</dbReference>
<dbReference type="InterPro" id="IPR009826">
    <property type="entry name" value="DNA_circ_N"/>
</dbReference>
<organism evidence="2 3">
    <name type="scientific">Escherichia coli</name>
    <dbReference type="NCBI Taxonomy" id="562"/>
    <lineage>
        <taxon>Bacteria</taxon>
        <taxon>Pseudomonadati</taxon>
        <taxon>Pseudomonadota</taxon>
        <taxon>Gammaproteobacteria</taxon>
        <taxon>Enterobacterales</taxon>
        <taxon>Enterobacteriaceae</taxon>
        <taxon>Escherichia</taxon>
    </lineage>
</organism>